<proteinExistence type="predicted"/>
<reference evidence="4" key="2">
    <citation type="journal article" date="2021" name="PeerJ">
        <title>Extensive microbial diversity within the chicken gut microbiome revealed by metagenomics and culture.</title>
        <authorList>
            <person name="Gilroy R."/>
            <person name="Ravi A."/>
            <person name="Getino M."/>
            <person name="Pursley I."/>
            <person name="Horton D.L."/>
            <person name="Alikhan N.F."/>
            <person name="Baker D."/>
            <person name="Gharbi K."/>
            <person name="Hall N."/>
            <person name="Watson M."/>
            <person name="Adriaenssens E.M."/>
            <person name="Foster-Nyarko E."/>
            <person name="Jarju S."/>
            <person name="Secka A."/>
            <person name="Antonio M."/>
            <person name="Oren A."/>
            <person name="Chaudhuri R.R."/>
            <person name="La Ragione R."/>
            <person name="Hildebrand F."/>
            <person name="Pallen M.J."/>
        </authorList>
    </citation>
    <scope>NUCLEOTIDE SEQUENCE</scope>
    <source>
        <strain evidence="4">CHK190-19873</strain>
    </source>
</reference>
<dbReference type="GO" id="GO:0016787">
    <property type="term" value="F:hydrolase activity"/>
    <property type="evidence" value="ECO:0007669"/>
    <property type="project" value="InterPro"/>
</dbReference>
<evidence type="ECO:0000256" key="1">
    <source>
        <dbReference type="ARBA" id="ARBA00001947"/>
    </source>
</evidence>
<evidence type="ECO:0000313" key="5">
    <source>
        <dbReference type="Proteomes" id="UP000823935"/>
    </source>
</evidence>
<dbReference type="PANTHER" id="PTHR42994:SF2">
    <property type="entry name" value="PEPTIDASE"/>
    <property type="match status" value="1"/>
</dbReference>
<dbReference type="EMBL" id="DVIQ01000110">
    <property type="protein sequence ID" value="HIS33021.1"/>
    <property type="molecule type" value="Genomic_DNA"/>
</dbReference>
<dbReference type="InterPro" id="IPR002933">
    <property type="entry name" value="Peptidase_M20"/>
</dbReference>
<dbReference type="NCBIfam" id="TIGR01883">
    <property type="entry name" value="PepT-like"/>
    <property type="match status" value="1"/>
</dbReference>
<dbReference type="PANTHER" id="PTHR42994">
    <property type="entry name" value="PEPTIDASE T"/>
    <property type="match status" value="1"/>
</dbReference>
<dbReference type="Gene3D" id="3.40.630.10">
    <property type="entry name" value="Zn peptidases"/>
    <property type="match status" value="1"/>
</dbReference>
<evidence type="ECO:0000256" key="2">
    <source>
        <dbReference type="ARBA" id="ARBA00022833"/>
    </source>
</evidence>
<dbReference type="SUPFAM" id="SSF53187">
    <property type="entry name" value="Zn-dependent exopeptidases"/>
    <property type="match status" value="1"/>
</dbReference>
<dbReference type="SUPFAM" id="SSF55031">
    <property type="entry name" value="Bacterial exopeptidase dimerisation domain"/>
    <property type="match status" value="1"/>
</dbReference>
<dbReference type="Proteomes" id="UP000823935">
    <property type="component" value="Unassembled WGS sequence"/>
</dbReference>
<name>A0A9D1EWP5_9FIRM</name>
<keyword evidence="2" id="KW-0862">Zinc</keyword>
<protein>
    <submittedName>
        <fullName evidence="4">M20/M25/M40 family metallo-hydrolase</fullName>
    </submittedName>
</protein>
<comment type="cofactor">
    <cofactor evidence="1">
        <name>Zn(2+)</name>
        <dbReference type="ChEBI" id="CHEBI:29105"/>
    </cofactor>
</comment>
<reference evidence="4" key="1">
    <citation type="submission" date="2020-10" db="EMBL/GenBank/DDBJ databases">
        <authorList>
            <person name="Gilroy R."/>
        </authorList>
    </citation>
    <scope>NUCLEOTIDE SEQUENCE</scope>
    <source>
        <strain evidence="4">CHK190-19873</strain>
    </source>
</reference>
<organism evidence="4 5">
    <name type="scientific">Candidatus Limivivens intestinipullorum</name>
    <dbReference type="NCBI Taxonomy" id="2840858"/>
    <lineage>
        <taxon>Bacteria</taxon>
        <taxon>Bacillati</taxon>
        <taxon>Bacillota</taxon>
        <taxon>Clostridia</taxon>
        <taxon>Lachnospirales</taxon>
        <taxon>Lachnospiraceae</taxon>
        <taxon>Lachnospiraceae incertae sedis</taxon>
        <taxon>Candidatus Limivivens</taxon>
    </lineage>
</organism>
<comment type="caution">
    <text evidence="4">The sequence shown here is derived from an EMBL/GenBank/DDBJ whole genome shotgun (WGS) entry which is preliminary data.</text>
</comment>
<accession>A0A9D1EWP5</accession>
<sequence length="371" mass="39981">MMSTERMTQEFARLVAIDSPSYGERQVADYLKERLLGLGFSVEEDDAGEKTGGNCGNLLARRSGSLPGEPLLFSMHMDTVDPAMGKRAVFHEDGRITGAGDTVLGADDLAAVAALLEALTRAQEEERPVRDLELLFTIAEERHLMGSRAFAFEKLRARQSYVPDLSGPVGTAALKAPSLAVFTVTIHGRAAHAGFSPELGIHAVQIAARGVAKLKLGHADADTTVNVGSIRADFATNVVPDTCVLQGEVRSLKHESLEAEIGKIRELFAKEAEEAGGSAQFREELLFRAYETPEAHPVVRRYQRACAAANVPCVLSNTLGGSDQHRLSEHGITGVVLASAMHRAHSLQEYTTGEEMEQVAKILEALISDPE</sequence>
<dbReference type="InterPro" id="IPR036264">
    <property type="entry name" value="Bact_exopeptidase_dim_dom"/>
</dbReference>
<gene>
    <name evidence="4" type="ORF">IAB44_15975</name>
</gene>
<evidence type="ECO:0000313" key="4">
    <source>
        <dbReference type="EMBL" id="HIS33021.1"/>
    </source>
</evidence>
<dbReference type="Gene3D" id="3.30.70.360">
    <property type="match status" value="1"/>
</dbReference>
<evidence type="ECO:0000259" key="3">
    <source>
        <dbReference type="Pfam" id="PF07687"/>
    </source>
</evidence>
<dbReference type="Pfam" id="PF01546">
    <property type="entry name" value="Peptidase_M20"/>
    <property type="match status" value="1"/>
</dbReference>
<feature type="domain" description="Peptidase M20 dimerisation" evidence="3">
    <location>
        <begin position="180"/>
        <end position="274"/>
    </location>
</feature>
<dbReference type="AlphaFoldDB" id="A0A9D1EWP5"/>
<dbReference type="Pfam" id="PF07687">
    <property type="entry name" value="M20_dimer"/>
    <property type="match status" value="1"/>
</dbReference>
<dbReference type="InterPro" id="IPR011650">
    <property type="entry name" value="Peptidase_M20_dimer"/>
</dbReference>
<dbReference type="InterPro" id="IPR010162">
    <property type="entry name" value="PepT-like"/>
</dbReference>